<feature type="domain" description="HTH marR-type" evidence="1">
    <location>
        <begin position="26"/>
        <end position="162"/>
    </location>
</feature>
<sequence>MDASEEEEARSACYWYPTIVGGPAESVDVLNELRRYRESTTTLRSKVRQDMGMGEKDLLALRMLLAARSRGEVMRQQELARRLAITAASTSALVDRLVRDGYASREAHPEDRRSIAVVPTAHAEREVRDTLQDMHRRMLAVAEALSPEERAVVNRFLRDLNHSIDAEPGTL</sequence>
<dbReference type="PANTHER" id="PTHR33164:SF43">
    <property type="entry name" value="HTH-TYPE TRANSCRIPTIONAL REPRESSOR YETL"/>
    <property type="match status" value="1"/>
</dbReference>
<protein>
    <submittedName>
        <fullName evidence="2">MarR family winged helix-turn-helix transcriptional regulator</fullName>
    </submittedName>
</protein>
<dbReference type="Pfam" id="PF12802">
    <property type="entry name" value="MarR_2"/>
    <property type="match status" value="1"/>
</dbReference>
<organism evidence="2 3">
    <name type="scientific">Brachybacterium rhamnosum</name>
    <dbReference type="NCBI Taxonomy" id="173361"/>
    <lineage>
        <taxon>Bacteria</taxon>
        <taxon>Bacillati</taxon>
        <taxon>Actinomycetota</taxon>
        <taxon>Actinomycetes</taxon>
        <taxon>Micrococcales</taxon>
        <taxon>Dermabacteraceae</taxon>
        <taxon>Brachybacterium</taxon>
    </lineage>
</organism>
<evidence type="ECO:0000313" key="3">
    <source>
        <dbReference type="Proteomes" id="UP001597280"/>
    </source>
</evidence>
<dbReference type="PROSITE" id="PS50995">
    <property type="entry name" value="HTH_MARR_2"/>
    <property type="match status" value="1"/>
</dbReference>
<keyword evidence="3" id="KW-1185">Reference proteome</keyword>
<dbReference type="SUPFAM" id="SSF46785">
    <property type="entry name" value="Winged helix' DNA-binding domain"/>
    <property type="match status" value="1"/>
</dbReference>
<dbReference type="InterPro" id="IPR039422">
    <property type="entry name" value="MarR/SlyA-like"/>
</dbReference>
<dbReference type="InterPro" id="IPR036388">
    <property type="entry name" value="WH-like_DNA-bd_sf"/>
</dbReference>
<name>A0ABW4PV05_9MICO</name>
<dbReference type="InterPro" id="IPR036390">
    <property type="entry name" value="WH_DNA-bd_sf"/>
</dbReference>
<evidence type="ECO:0000313" key="2">
    <source>
        <dbReference type="EMBL" id="MFD1834629.1"/>
    </source>
</evidence>
<dbReference type="InterPro" id="IPR000835">
    <property type="entry name" value="HTH_MarR-typ"/>
</dbReference>
<dbReference type="SMART" id="SM00347">
    <property type="entry name" value="HTH_MARR"/>
    <property type="match status" value="1"/>
</dbReference>
<reference evidence="3" key="1">
    <citation type="journal article" date="2019" name="Int. J. Syst. Evol. Microbiol.">
        <title>The Global Catalogue of Microorganisms (GCM) 10K type strain sequencing project: providing services to taxonomists for standard genome sequencing and annotation.</title>
        <authorList>
            <consortium name="The Broad Institute Genomics Platform"/>
            <consortium name="The Broad Institute Genome Sequencing Center for Infectious Disease"/>
            <person name="Wu L."/>
            <person name="Ma J."/>
        </authorList>
    </citation>
    <scope>NUCLEOTIDE SEQUENCE [LARGE SCALE GENOMIC DNA]</scope>
    <source>
        <strain evidence="3">JCM 11650</strain>
    </source>
</reference>
<dbReference type="Proteomes" id="UP001597280">
    <property type="component" value="Unassembled WGS sequence"/>
</dbReference>
<comment type="caution">
    <text evidence="2">The sequence shown here is derived from an EMBL/GenBank/DDBJ whole genome shotgun (WGS) entry which is preliminary data.</text>
</comment>
<dbReference type="RefSeq" id="WP_343903892.1">
    <property type="nucleotide sequence ID" value="NZ_BAAAIS010000002.1"/>
</dbReference>
<proteinExistence type="predicted"/>
<evidence type="ECO:0000259" key="1">
    <source>
        <dbReference type="PROSITE" id="PS50995"/>
    </source>
</evidence>
<gene>
    <name evidence="2" type="ORF">ACFSDA_06010</name>
</gene>
<dbReference type="PRINTS" id="PR00598">
    <property type="entry name" value="HTHMARR"/>
</dbReference>
<accession>A0ABW4PV05</accession>
<dbReference type="EMBL" id="JBHUFL010000002">
    <property type="protein sequence ID" value="MFD1834629.1"/>
    <property type="molecule type" value="Genomic_DNA"/>
</dbReference>
<dbReference type="Gene3D" id="1.10.10.10">
    <property type="entry name" value="Winged helix-like DNA-binding domain superfamily/Winged helix DNA-binding domain"/>
    <property type="match status" value="1"/>
</dbReference>
<dbReference type="PANTHER" id="PTHR33164">
    <property type="entry name" value="TRANSCRIPTIONAL REGULATOR, MARR FAMILY"/>
    <property type="match status" value="1"/>
</dbReference>